<dbReference type="EMBL" id="BAFN01000001">
    <property type="protein sequence ID" value="GAN34681.1"/>
    <property type="molecule type" value="Genomic_DNA"/>
</dbReference>
<dbReference type="Proteomes" id="UP000032309">
    <property type="component" value="Unassembled WGS sequence"/>
</dbReference>
<name>A0ABQ0K106_9BACT</name>
<keyword evidence="3" id="KW-1185">Reference proteome</keyword>
<organism evidence="2 3">
    <name type="scientific">Candidatus Brocadia sinica JPN1</name>
    <dbReference type="NCBI Taxonomy" id="1197129"/>
    <lineage>
        <taxon>Bacteria</taxon>
        <taxon>Pseudomonadati</taxon>
        <taxon>Planctomycetota</taxon>
        <taxon>Candidatus Brocadiia</taxon>
        <taxon>Candidatus Brocadiales</taxon>
        <taxon>Candidatus Brocadiaceae</taxon>
        <taxon>Candidatus Brocadia</taxon>
    </lineage>
</organism>
<evidence type="ECO:0000313" key="3">
    <source>
        <dbReference type="Proteomes" id="UP000032309"/>
    </source>
</evidence>
<evidence type="ECO:0000256" key="1">
    <source>
        <dbReference type="SAM" id="MobiDB-lite"/>
    </source>
</evidence>
<reference evidence="3" key="1">
    <citation type="journal article" date="2015" name="Genome Announc.">
        <title>Draft Genome Sequence of an Anaerobic Ammonium-Oxidizing Bacterium, "Candidatus Brocadia sinica".</title>
        <authorList>
            <person name="Oshiki M."/>
            <person name="Shinyako-Hata K."/>
            <person name="Satoh H."/>
            <person name="Okabe S."/>
        </authorList>
    </citation>
    <scope>NUCLEOTIDE SEQUENCE [LARGE SCALE GENOMIC DNA]</scope>
    <source>
        <strain evidence="3">JPN1</strain>
    </source>
</reference>
<proteinExistence type="predicted"/>
<feature type="region of interest" description="Disordered" evidence="1">
    <location>
        <begin position="49"/>
        <end position="69"/>
    </location>
</feature>
<evidence type="ECO:0000313" key="2">
    <source>
        <dbReference type="EMBL" id="GAN34681.1"/>
    </source>
</evidence>
<accession>A0ABQ0K106</accession>
<gene>
    <name evidence="2" type="ORF">BROSI_A3224</name>
</gene>
<feature type="compositionally biased region" description="Basic and acidic residues" evidence="1">
    <location>
        <begin position="52"/>
        <end position="62"/>
    </location>
</feature>
<protein>
    <submittedName>
        <fullName evidence="2">ABC-type dipeptide transportsystem periplasmic component</fullName>
    </submittedName>
</protein>
<sequence length="69" mass="7771">MSGKAIAEGRFSRRENHLQNLGFNKTVGGAGNQRDTKWFIKTKNNMETVPLTRERSKGKGSKDTFISNQ</sequence>
<comment type="caution">
    <text evidence="2">The sequence shown here is derived from an EMBL/GenBank/DDBJ whole genome shotgun (WGS) entry which is preliminary data.</text>
</comment>